<comment type="caution">
    <text evidence="15">The sequence shown here is derived from an EMBL/GenBank/DDBJ whole genome shotgun (WGS) entry which is preliminary data.</text>
</comment>
<evidence type="ECO:0000256" key="6">
    <source>
        <dbReference type="ARBA" id="ARBA00022553"/>
    </source>
</evidence>
<feature type="domain" description="Alpha-D-phosphohexomutase alpha/beta/alpha" evidence="13">
    <location>
        <begin position="151"/>
        <end position="250"/>
    </location>
</feature>
<feature type="domain" description="Alpha-D-phosphohexomutase alpha/beta/alpha" evidence="14">
    <location>
        <begin position="255"/>
        <end position="362"/>
    </location>
</feature>
<dbReference type="InterPro" id="IPR005845">
    <property type="entry name" value="A-D-PHexomutase_a/b/a-II"/>
</dbReference>
<accession>A0ABV1RCE7</accession>
<evidence type="ECO:0000256" key="2">
    <source>
        <dbReference type="ARBA" id="ARBA00001946"/>
    </source>
</evidence>
<evidence type="ECO:0000256" key="3">
    <source>
        <dbReference type="ARBA" id="ARBA00004699"/>
    </source>
</evidence>
<dbReference type="Proteomes" id="UP001467690">
    <property type="component" value="Unassembled WGS sequence"/>
</dbReference>
<dbReference type="Pfam" id="PF02880">
    <property type="entry name" value="PGM_PMM_III"/>
    <property type="match status" value="1"/>
</dbReference>
<dbReference type="InterPro" id="IPR036900">
    <property type="entry name" value="A-D-PHexomutase_C_sf"/>
</dbReference>
<dbReference type="InterPro" id="IPR005846">
    <property type="entry name" value="A-D-PHexomutase_a/b/a-III"/>
</dbReference>
<comment type="catalytic activity">
    <reaction evidence="1">
        <text>alpha-D-mannose 1-phosphate = D-mannose 6-phosphate</text>
        <dbReference type="Rhea" id="RHEA:11140"/>
        <dbReference type="ChEBI" id="CHEBI:58409"/>
        <dbReference type="ChEBI" id="CHEBI:58735"/>
        <dbReference type="EC" id="5.4.2.8"/>
    </reaction>
</comment>
<evidence type="ECO:0000256" key="4">
    <source>
        <dbReference type="ARBA" id="ARBA00010231"/>
    </source>
</evidence>
<evidence type="ECO:0000259" key="13">
    <source>
        <dbReference type="Pfam" id="PF02879"/>
    </source>
</evidence>
<evidence type="ECO:0000313" key="15">
    <source>
        <dbReference type="EMBL" id="MER2490545.1"/>
    </source>
</evidence>
<reference evidence="15 16" key="1">
    <citation type="submission" date="2024-06" db="EMBL/GenBank/DDBJ databases">
        <authorList>
            <person name="Chen R.Y."/>
        </authorList>
    </citation>
    <scope>NUCLEOTIDE SEQUENCE [LARGE SCALE GENOMIC DNA]</scope>
    <source>
        <strain evidence="15 16">D2</strain>
    </source>
</reference>
<dbReference type="Pfam" id="PF02879">
    <property type="entry name" value="PGM_PMM_II"/>
    <property type="match status" value="1"/>
</dbReference>
<evidence type="ECO:0000259" key="12">
    <source>
        <dbReference type="Pfam" id="PF02878"/>
    </source>
</evidence>
<dbReference type="RefSeq" id="WP_350400320.1">
    <property type="nucleotide sequence ID" value="NZ_JBELOE010000060.1"/>
</dbReference>
<dbReference type="Pfam" id="PF02878">
    <property type="entry name" value="PGM_PMM_I"/>
    <property type="match status" value="1"/>
</dbReference>
<evidence type="ECO:0000313" key="16">
    <source>
        <dbReference type="Proteomes" id="UP001467690"/>
    </source>
</evidence>
<dbReference type="EMBL" id="JBELOE010000060">
    <property type="protein sequence ID" value="MER2490545.1"/>
    <property type="molecule type" value="Genomic_DNA"/>
</dbReference>
<dbReference type="PRINTS" id="PR00509">
    <property type="entry name" value="PGMPMM"/>
</dbReference>
<evidence type="ECO:0000256" key="7">
    <source>
        <dbReference type="ARBA" id="ARBA00022723"/>
    </source>
</evidence>
<evidence type="ECO:0000259" key="14">
    <source>
        <dbReference type="Pfam" id="PF02880"/>
    </source>
</evidence>
<evidence type="ECO:0000259" key="11">
    <source>
        <dbReference type="Pfam" id="PF00408"/>
    </source>
</evidence>
<evidence type="ECO:0000256" key="10">
    <source>
        <dbReference type="RuleBase" id="RU004326"/>
    </source>
</evidence>
<dbReference type="InterPro" id="IPR005841">
    <property type="entry name" value="Alpha-D-phosphohexomutase_SF"/>
</dbReference>
<dbReference type="SUPFAM" id="SSF53738">
    <property type="entry name" value="Phosphoglucomutase, first 3 domains"/>
    <property type="match status" value="3"/>
</dbReference>
<dbReference type="InterPro" id="IPR005843">
    <property type="entry name" value="A-D-PHexomutase_C"/>
</dbReference>
<name>A0ABV1RCE7_9ALTE</name>
<comment type="pathway">
    <text evidence="3">Nucleotide-sugar biosynthesis; GDP-alpha-D-mannose biosynthesis; alpha-D-mannose 1-phosphate from D-fructose 6-phosphate: step 2/2.</text>
</comment>
<dbReference type="InterPro" id="IPR016066">
    <property type="entry name" value="A-D-PHexomutase_CS"/>
</dbReference>
<dbReference type="EC" id="5.4.2.8" evidence="5"/>
<comment type="similarity">
    <text evidence="4 10">Belongs to the phosphohexose mutase family.</text>
</comment>
<dbReference type="Gene3D" id="3.30.310.50">
    <property type="entry name" value="Alpha-D-phosphohexomutase, C-terminal domain"/>
    <property type="match status" value="1"/>
</dbReference>
<evidence type="ECO:0000256" key="9">
    <source>
        <dbReference type="ARBA" id="ARBA00023235"/>
    </source>
</evidence>
<feature type="domain" description="Alpha-D-phosphohexomutase alpha/beta/alpha" evidence="12">
    <location>
        <begin position="7"/>
        <end position="131"/>
    </location>
</feature>
<dbReference type="PANTHER" id="PTHR43771">
    <property type="entry name" value="PHOSPHOMANNOMUTASE"/>
    <property type="match status" value="1"/>
</dbReference>
<keyword evidence="6" id="KW-0597">Phosphoprotein</keyword>
<comment type="cofactor">
    <cofactor evidence="2">
        <name>Mg(2+)</name>
        <dbReference type="ChEBI" id="CHEBI:18420"/>
    </cofactor>
</comment>
<keyword evidence="16" id="KW-1185">Reference proteome</keyword>
<proteinExistence type="inferred from homology"/>
<keyword evidence="7 10" id="KW-0479">Metal-binding</keyword>
<dbReference type="PROSITE" id="PS00710">
    <property type="entry name" value="PGM_PMM"/>
    <property type="match status" value="1"/>
</dbReference>
<evidence type="ECO:0000256" key="5">
    <source>
        <dbReference type="ARBA" id="ARBA00012730"/>
    </source>
</evidence>
<dbReference type="Pfam" id="PF00408">
    <property type="entry name" value="PGM_PMM_IV"/>
    <property type="match status" value="1"/>
</dbReference>
<dbReference type="SUPFAM" id="SSF55957">
    <property type="entry name" value="Phosphoglucomutase, C-terminal domain"/>
    <property type="match status" value="1"/>
</dbReference>
<evidence type="ECO:0000256" key="8">
    <source>
        <dbReference type="ARBA" id="ARBA00022842"/>
    </source>
</evidence>
<gene>
    <name evidence="15" type="ORF">ABS311_01425</name>
</gene>
<sequence length="449" mass="50196">MQSIDCFKTYDVRGKVPQQLNTLIAYEIGRAYASELAAKKVAVGHDIRLTGPEITEALIKGLNDQGCDVVHIGQCGTEEIYFAAQTLDIDGGICVTASHNPKEYNGMKFVKKNAQPITETQLANIKYLAESRTYPTVSKKGNVEYISIAENYKAHLLSYINIEVLKPLKVVVNAGNGGAGAIIDLLEDALPFEFIKLQHDANGHFPQGVPNPLLPENRQITAQAVIDHKANLGIAWDGDFDRCFFFDETGNFVEGYYMVALLAAAMLEKQPKQNIVYDPRLYWNTLEVVKNSGGQAHVSKTGHAFIKQTMREKDALYGGEMSAHHYFRDFAYCDNGNIPWLILVEYLSQSDRSLSQLVAQQQAEFPCSGERNFKVSDVQNVLDKISRCYQQQAIKVDTIDGISMEFENWRFNVRASNTEPLLRLNVETRADAELLKQKTAELAAVIEDK</sequence>
<dbReference type="InterPro" id="IPR005844">
    <property type="entry name" value="A-D-PHexomutase_a/b/a-I"/>
</dbReference>
<dbReference type="Gene3D" id="3.40.120.10">
    <property type="entry name" value="Alpha-D-Glucose-1,6-Bisphosphate, subunit A, domain 3"/>
    <property type="match status" value="3"/>
</dbReference>
<dbReference type="InterPro" id="IPR016055">
    <property type="entry name" value="A-D-PHexomutase_a/b/a-I/II/III"/>
</dbReference>
<keyword evidence="8 10" id="KW-0460">Magnesium</keyword>
<evidence type="ECO:0000256" key="1">
    <source>
        <dbReference type="ARBA" id="ARBA00000586"/>
    </source>
</evidence>
<feature type="domain" description="Alpha-D-phosphohexomutase C-terminal" evidence="11">
    <location>
        <begin position="372"/>
        <end position="443"/>
    </location>
</feature>
<keyword evidence="9" id="KW-0413">Isomerase</keyword>
<protein>
    <recommendedName>
        <fullName evidence="5">phosphomannomutase</fullName>
        <ecNumber evidence="5">5.4.2.8</ecNumber>
    </recommendedName>
</protein>
<dbReference type="PANTHER" id="PTHR43771:SF1">
    <property type="entry name" value="PHOSPHOMANNOMUTASE"/>
    <property type="match status" value="1"/>
</dbReference>
<organism evidence="15 16">
    <name type="scientific">Catenovulum sediminis</name>
    <dbReference type="NCBI Taxonomy" id="1740262"/>
    <lineage>
        <taxon>Bacteria</taxon>
        <taxon>Pseudomonadati</taxon>
        <taxon>Pseudomonadota</taxon>
        <taxon>Gammaproteobacteria</taxon>
        <taxon>Alteromonadales</taxon>
        <taxon>Alteromonadaceae</taxon>
        <taxon>Catenovulum</taxon>
    </lineage>
</organism>
<dbReference type="CDD" id="cd03089">
    <property type="entry name" value="PMM_PGM"/>
    <property type="match status" value="1"/>
</dbReference>